<organism evidence="1 2">
    <name type="scientific">Candidatus Gallimonas intestinigallinarum</name>
    <dbReference type="NCBI Taxonomy" id="2838604"/>
    <lineage>
        <taxon>Bacteria</taxon>
        <taxon>Bacillati</taxon>
        <taxon>Bacillota</taxon>
        <taxon>Clostridia</taxon>
        <taxon>Candidatus Gallimonas</taxon>
    </lineage>
</organism>
<accession>A0A9D2IVP8</accession>
<dbReference type="PANTHER" id="PTHR42967:SF1">
    <property type="entry name" value="MBL FOLD METALLO-HYDROLASE"/>
    <property type="match status" value="1"/>
</dbReference>
<evidence type="ECO:0000313" key="2">
    <source>
        <dbReference type="Proteomes" id="UP000824044"/>
    </source>
</evidence>
<reference evidence="1" key="2">
    <citation type="submission" date="2021-04" db="EMBL/GenBank/DDBJ databases">
        <authorList>
            <person name="Gilroy R."/>
        </authorList>
    </citation>
    <scope>NUCLEOTIDE SEQUENCE</scope>
    <source>
        <strain evidence="1">CHK33-5263</strain>
    </source>
</reference>
<comment type="caution">
    <text evidence="1">The sequence shown here is derived from an EMBL/GenBank/DDBJ whole genome shotgun (WGS) entry which is preliminary data.</text>
</comment>
<dbReference type="Gene3D" id="3.60.15.10">
    <property type="entry name" value="Ribonuclease Z/Hydroxyacylglutathione hydrolase-like"/>
    <property type="match status" value="1"/>
</dbReference>
<dbReference type="Proteomes" id="UP000824044">
    <property type="component" value="Unassembled WGS sequence"/>
</dbReference>
<evidence type="ECO:0000313" key="1">
    <source>
        <dbReference type="EMBL" id="HIZ24510.1"/>
    </source>
</evidence>
<name>A0A9D2IVP8_9FIRM</name>
<reference evidence="1" key="1">
    <citation type="journal article" date="2021" name="PeerJ">
        <title>Extensive microbial diversity within the chicken gut microbiome revealed by metagenomics and culture.</title>
        <authorList>
            <person name="Gilroy R."/>
            <person name="Ravi A."/>
            <person name="Getino M."/>
            <person name="Pursley I."/>
            <person name="Horton D.L."/>
            <person name="Alikhan N.F."/>
            <person name="Baker D."/>
            <person name="Gharbi K."/>
            <person name="Hall N."/>
            <person name="Watson M."/>
            <person name="Adriaenssens E.M."/>
            <person name="Foster-Nyarko E."/>
            <person name="Jarju S."/>
            <person name="Secka A."/>
            <person name="Antonio M."/>
            <person name="Oren A."/>
            <person name="Chaudhuri R.R."/>
            <person name="La Ragione R."/>
            <person name="Hildebrand F."/>
            <person name="Pallen M.J."/>
        </authorList>
    </citation>
    <scope>NUCLEOTIDE SEQUENCE</scope>
    <source>
        <strain evidence="1">CHK33-5263</strain>
    </source>
</reference>
<dbReference type="AlphaFoldDB" id="A0A9D2IVP8"/>
<dbReference type="Pfam" id="PF13483">
    <property type="entry name" value="Lactamase_B_3"/>
    <property type="match status" value="1"/>
</dbReference>
<protein>
    <submittedName>
        <fullName evidence="1">MBL fold metallo-hydrolase</fullName>
    </submittedName>
</protein>
<gene>
    <name evidence="1" type="ORF">H9812_03425</name>
</gene>
<sequence length="215" mass="23920">MKIRYLGHSCFVLTESTGTTIVTDPYGAIGYKMPPVKADAVSVSHGHYDHNNVSAVKGNPVVLDEEGTYEVGGVVITAIRSYHDKTSGSERGENLIFKFRMDGLEICHLGDLGEECSSALIETLLPVHVLMIPVGGTYTIDAEQAKEYVDRIMPAIVIPMHYKTKGLNMDIDKVDAFTDQFDTEEVEELEDSELELFRDDISEESTKIIVMEREK</sequence>
<proteinExistence type="predicted"/>
<dbReference type="SUPFAM" id="SSF56281">
    <property type="entry name" value="Metallo-hydrolase/oxidoreductase"/>
    <property type="match status" value="1"/>
</dbReference>
<dbReference type="InterPro" id="IPR036866">
    <property type="entry name" value="RibonucZ/Hydroxyglut_hydro"/>
</dbReference>
<dbReference type="EMBL" id="DXBS01000067">
    <property type="protein sequence ID" value="HIZ24510.1"/>
    <property type="molecule type" value="Genomic_DNA"/>
</dbReference>
<dbReference type="PANTHER" id="PTHR42967">
    <property type="entry name" value="METAL DEPENDENT HYDROLASE"/>
    <property type="match status" value="1"/>
</dbReference>